<evidence type="ECO:0000259" key="6">
    <source>
        <dbReference type="PROSITE" id="PS51032"/>
    </source>
</evidence>
<proteinExistence type="predicted"/>
<keyword evidence="8" id="KW-1185">Reference proteome</keyword>
<keyword evidence="5" id="KW-0539">Nucleus</keyword>
<keyword evidence="3" id="KW-0238">DNA-binding</keyword>
<evidence type="ECO:0000313" key="8">
    <source>
        <dbReference type="Proteomes" id="UP000631114"/>
    </source>
</evidence>
<sequence>MVRGHEKRSSSSSSDGRHFFKVYLPEDSSQRLAVIQIAEADKLRIVYYRDKIPTAFVNDLNGALPKNIILKSSLGRLWPIKVKEIEDDFYFGKGWKDFKNDCSLRFLVFRYNGNSTFKVKLYDHSCCEREEVLNYMDITEEEDTEEREAVRTPVSDSKQNCYKAMKKTGQSGYGCTQTKGTSVDVLKSKLVDKTKPELPSFHHPKRPFHVNITKRPVITRVSPNRRSLFRSSQKSSAYFGVTRHKKTRKYEADIWASATECEGHKVKGKRIYLGTYKTEEKAALICDLGALKYFGPNASSKLNFPLSNYENELEEMKSMSQEEYLKFLRKTSDTFTKGSSSYKGVTSSTYGNQWQAWISRVNCKSVYLGLYDTEKEAAVAYDLALVKLHGTNAITNFDISNYYKEGTKEVDVDTNQNSTVLKKTVVLQRPDLFYPFKP</sequence>
<dbReference type="PANTHER" id="PTHR32467:SF99">
    <property type="entry name" value="AP2-LIKE ETHYLENE-RESPONSIVE TRANSCRIPTION FACTOR AIL5"/>
    <property type="match status" value="1"/>
</dbReference>
<dbReference type="SMART" id="SM00380">
    <property type="entry name" value="AP2"/>
    <property type="match status" value="2"/>
</dbReference>
<dbReference type="EMBL" id="JADFTS010000003">
    <property type="protein sequence ID" value="KAF9616619.1"/>
    <property type="molecule type" value="Genomic_DNA"/>
</dbReference>
<dbReference type="GO" id="GO:0005634">
    <property type="term" value="C:nucleus"/>
    <property type="evidence" value="ECO:0007669"/>
    <property type="project" value="UniProtKB-SubCell"/>
</dbReference>
<organism evidence="7 8">
    <name type="scientific">Coptis chinensis</name>
    <dbReference type="NCBI Taxonomy" id="261450"/>
    <lineage>
        <taxon>Eukaryota</taxon>
        <taxon>Viridiplantae</taxon>
        <taxon>Streptophyta</taxon>
        <taxon>Embryophyta</taxon>
        <taxon>Tracheophyta</taxon>
        <taxon>Spermatophyta</taxon>
        <taxon>Magnoliopsida</taxon>
        <taxon>Ranunculales</taxon>
        <taxon>Ranunculaceae</taxon>
        <taxon>Coptidoideae</taxon>
        <taxon>Coptis</taxon>
    </lineage>
</organism>
<evidence type="ECO:0000256" key="5">
    <source>
        <dbReference type="ARBA" id="ARBA00023242"/>
    </source>
</evidence>
<protein>
    <recommendedName>
        <fullName evidence="6">AP2/ERF domain-containing protein</fullName>
    </recommendedName>
</protein>
<dbReference type="CDD" id="cd00018">
    <property type="entry name" value="AP2"/>
    <property type="match status" value="2"/>
</dbReference>
<dbReference type="InterPro" id="IPR001471">
    <property type="entry name" value="AP2/ERF_dom"/>
</dbReference>
<dbReference type="InterPro" id="IPR016177">
    <property type="entry name" value="DNA-bd_dom_sf"/>
</dbReference>
<gene>
    <name evidence="7" type="ORF">IFM89_030788</name>
</gene>
<dbReference type="PANTHER" id="PTHR32467">
    <property type="entry name" value="AP2-LIKE ETHYLENE-RESPONSIVE TRANSCRIPTION FACTOR"/>
    <property type="match status" value="1"/>
</dbReference>
<dbReference type="Gene3D" id="3.30.730.10">
    <property type="entry name" value="AP2/ERF domain"/>
    <property type="match status" value="2"/>
</dbReference>
<dbReference type="CDD" id="cd10017">
    <property type="entry name" value="B3_DNA"/>
    <property type="match status" value="1"/>
</dbReference>
<dbReference type="GO" id="GO:0003700">
    <property type="term" value="F:DNA-binding transcription factor activity"/>
    <property type="evidence" value="ECO:0007669"/>
    <property type="project" value="InterPro"/>
</dbReference>
<dbReference type="AlphaFoldDB" id="A0A835IGB4"/>
<dbReference type="Gene3D" id="2.40.330.10">
    <property type="entry name" value="DNA-binding pseudobarrel domain"/>
    <property type="match status" value="1"/>
</dbReference>
<dbReference type="InterPro" id="IPR036955">
    <property type="entry name" value="AP2/ERF_dom_sf"/>
</dbReference>
<dbReference type="SUPFAM" id="SSF101936">
    <property type="entry name" value="DNA-binding pseudobarrel domain"/>
    <property type="match status" value="1"/>
</dbReference>
<evidence type="ECO:0000256" key="2">
    <source>
        <dbReference type="ARBA" id="ARBA00023015"/>
    </source>
</evidence>
<evidence type="ECO:0000256" key="1">
    <source>
        <dbReference type="ARBA" id="ARBA00004123"/>
    </source>
</evidence>
<evidence type="ECO:0000256" key="3">
    <source>
        <dbReference type="ARBA" id="ARBA00023125"/>
    </source>
</evidence>
<comment type="subcellular location">
    <subcellularLocation>
        <location evidence="1">Nucleus</location>
    </subcellularLocation>
</comment>
<feature type="domain" description="AP2/ERF" evidence="6">
    <location>
        <begin position="341"/>
        <end position="398"/>
    </location>
</feature>
<name>A0A835IGB4_9MAGN</name>
<dbReference type="Pfam" id="PF02362">
    <property type="entry name" value="B3"/>
    <property type="match status" value="1"/>
</dbReference>
<dbReference type="GO" id="GO:0003677">
    <property type="term" value="F:DNA binding"/>
    <property type="evidence" value="ECO:0007669"/>
    <property type="project" value="UniProtKB-KW"/>
</dbReference>
<keyword evidence="4" id="KW-0804">Transcription</keyword>
<evidence type="ECO:0000313" key="7">
    <source>
        <dbReference type="EMBL" id="KAF9616619.1"/>
    </source>
</evidence>
<feature type="domain" description="AP2/ERF" evidence="6">
    <location>
        <begin position="237"/>
        <end position="305"/>
    </location>
</feature>
<dbReference type="SUPFAM" id="SSF54171">
    <property type="entry name" value="DNA-binding domain"/>
    <property type="match status" value="2"/>
</dbReference>
<dbReference type="OrthoDB" id="207175at2759"/>
<dbReference type="SMART" id="SM01019">
    <property type="entry name" value="B3"/>
    <property type="match status" value="1"/>
</dbReference>
<dbReference type="Proteomes" id="UP000631114">
    <property type="component" value="Unassembled WGS sequence"/>
</dbReference>
<dbReference type="InterPro" id="IPR015300">
    <property type="entry name" value="DNA-bd_pseudobarrel_sf"/>
</dbReference>
<reference evidence="7 8" key="1">
    <citation type="submission" date="2020-10" db="EMBL/GenBank/DDBJ databases">
        <title>The Coptis chinensis genome and diversification of protoberbering-type alkaloids.</title>
        <authorList>
            <person name="Wang B."/>
            <person name="Shu S."/>
            <person name="Song C."/>
            <person name="Liu Y."/>
        </authorList>
    </citation>
    <scope>NUCLEOTIDE SEQUENCE [LARGE SCALE GENOMIC DNA]</scope>
    <source>
        <strain evidence="7">HL-2020</strain>
        <tissue evidence="7">Leaf</tissue>
    </source>
</reference>
<keyword evidence="2" id="KW-0805">Transcription regulation</keyword>
<comment type="caution">
    <text evidence="7">The sequence shown here is derived from an EMBL/GenBank/DDBJ whole genome shotgun (WGS) entry which is preliminary data.</text>
</comment>
<accession>A0A835IGB4</accession>
<dbReference type="InterPro" id="IPR003340">
    <property type="entry name" value="B3_DNA-bd"/>
</dbReference>
<evidence type="ECO:0000256" key="4">
    <source>
        <dbReference type="ARBA" id="ARBA00023163"/>
    </source>
</evidence>
<dbReference type="PROSITE" id="PS51032">
    <property type="entry name" value="AP2_ERF"/>
    <property type="match status" value="2"/>
</dbReference>